<dbReference type="Pfam" id="PF08239">
    <property type="entry name" value="SH3_3"/>
    <property type="match status" value="1"/>
</dbReference>
<keyword evidence="2 7" id="KW-0812">Transmembrane</keyword>
<dbReference type="GO" id="GO:0016020">
    <property type="term" value="C:membrane"/>
    <property type="evidence" value="ECO:0007669"/>
    <property type="project" value="UniProtKB-SubCell"/>
</dbReference>
<feature type="signal peptide" evidence="8">
    <location>
        <begin position="1"/>
        <end position="30"/>
    </location>
</feature>
<dbReference type="PROSITE" id="PS51781">
    <property type="entry name" value="SH3B"/>
    <property type="match status" value="1"/>
</dbReference>
<evidence type="ECO:0000256" key="7">
    <source>
        <dbReference type="SAM" id="Phobius"/>
    </source>
</evidence>
<organism evidence="10 11">
    <name type="scientific">Saccharobesus litoralis</name>
    <dbReference type="NCBI Taxonomy" id="2172099"/>
    <lineage>
        <taxon>Bacteria</taxon>
        <taxon>Pseudomonadati</taxon>
        <taxon>Pseudomonadota</taxon>
        <taxon>Gammaproteobacteria</taxon>
        <taxon>Alteromonadales</taxon>
        <taxon>Alteromonadaceae</taxon>
        <taxon>Saccharobesus</taxon>
    </lineage>
</organism>
<keyword evidence="5 7" id="KW-0472">Membrane</keyword>
<feature type="chain" id="PRO_5015571033" evidence="8">
    <location>
        <begin position="31"/>
        <end position="216"/>
    </location>
</feature>
<evidence type="ECO:0000313" key="11">
    <source>
        <dbReference type="Proteomes" id="UP000244441"/>
    </source>
</evidence>
<dbReference type="PIRSF" id="PIRSF006158">
    <property type="entry name" value="UCP006158_SH3"/>
    <property type="match status" value="1"/>
</dbReference>
<evidence type="ECO:0000313" key="10">
    <source>
        <dbReference type="EMBL" id="AWB65737.1"/>
    </source>
</evidence>
<dbReference type="Proteomes" id="UP000244441">
    <property type="component" value="Chromosome"/>
</dbReference>
<feature type="transmembrane region" description="Helical" evidence="7">
    <location>
        <begin position="181"/>
        <end position="202"/>
    </location>
</feature>
<reference evidence="10 11" key="1">
    <citation type="submission" date="2018-01" db="EMBL/GenBank/DDBJ databases">
        <title>Genome sequence of a Cantenovulum-like bacteria.</title>
        <authorList>
            <person name="Tan W.R."/>
            <person name="Lau N.-S."/>
            <person name="Go F."/>
            <person name="Amirul A.-A.A."/>
        </authorList>
    </citation>
    <scope>NUCLEOTIDE SEQUENCE [LARGE SCALE GENOMIC DNA]</scope>
    <source>
        <strain evidence="10 11">CCB-QB4</strain>
    </source>
</reference>
<dbReference type="AlphaFoldDB" id="A0A2S0VNE2"/>
<keyword evidence="3 8" id="KW-0732">Signal</keyword>
<feature type="coiled-coil region" evidence="6">
    <location>
        <begin position="107"/>
        <end position="176"/>
    </location>
</feature>
<comment type="subcellular location">
    <subcellularLocation>
        <location evidence="1">Membrane</location>
        <topology evidence="1">Single-pass membrane protein</topology>
    </subcellularLocation>
</comment>
<dbReference type="EMBL" id="CP026604">
    <property type="protein sequence ID" value="AWB65737.1"/>
    <property type="molecule type" value="Genomic_DNA"/>
</dbReference>
<evidence type="ECO:0000256" key="8">
    <source>
        <dbReference type="SAM" id="SignalP"/>
    </source>
</evidence>
<gene>
    <name evidence="10" type="ORF">C2869_04470</name>
</gene>
<keyword evidence="6" id="KW-0175">Coiled coil</keyword>
<dbReference type="NCBIfam" id="TIGR04211">
    <property type="entry name" value="SH3_and_anchor"/>
    <property type="match status" value="1"/>
</dbReference>
<evidence type="ECO:0000256" key="3">
    <source>
        <dbReference type="ARBA" id="ARBA00022729"/>
    </source>
</evidence>
<feature type="domain" description="SH3b" evidence="9">
    <location>
        <begin position="35"/>
        <end position="101"/>
    </location>
</feature>
<evidence type="ECO:0000256" key="6">
    <source>
        <dbReference type="SAM" id="Coils"/>
    </source>
</evidence>
<keyword evidence="11" id="KW-1185">Reference proteome</keyword>
<evidence type="ECO:0000256" key="4">
    <source>
        <dbReference type="ARBA" id="ARBA00022989"/>
    </source>
</evidence>
<sequence>MSRQAVLTMLRRILFTLSLLLVAFSASVQAENEDKPDGYVADDLFIYMHTGPSRNYRILGSITAGSPLKVLATNDENQFSQVEDEKGRQGWIENKFLSLQAGKSQQIEILNKQLTEQDKSLQATQSQLTNTNQKLASITQQTEQLSQQVNQLQNELQAKTESLNVLQNEKQNQAHKIQLEWLMKGGGVLLFGMIIGYMLPFLPKRKKRRDFGYGDL</sequence>
<evidence type="ECO:0000256" key="5">
    <source>
        <dbReference type="ARBA" id="ARBA00023136"/>
    </source>
</evidence>
<accession>A0A2S0VNE2</accession>
<dbReference type="SMART" id="SM00287">
    <property type="entry name" value="SH3b"/>
    <property type="match status" value="1"/>
</dbReference>
<evidence type="ECO:0000256" key="2">
    <source>
        <dbReference type="ARBA" id="ARBA00022692"/>
    </source>
</evidence>
<proteinExistence type="predicted"/>
<name>A0A2S0VNE2_9ALTE</name>
<protein>
    <submittedName>
        <fullName evidence="10">TIGR04211 family SH3 domain-containing protein</fullName>
    </submittedName>
</protein>
<keyword evidence="4 7" id="KW-1133">Transmembrane helix</keyword>
<dbReference type="InterPro" id="IPR016476">
    <property type="entry name" value="SH3_dom_pro"/>
</dbReference>
<evidence type="ECO:0000259" key="9">
    <source>
        <dbReference type="PROSITE" id="PS51781"/>
    </source>
</evidence>
<dbReference type="Gene3D" id="2.30.30.40">
    <property type="entry name" value="SH3 Domains"/>
    <property type="match status" value="1"/>
</dbReference>
<dbReference type="InterPro" id="IPR003646">
    <property type="entry name" value="SH3-like_bac-type"/>
</dbReference>
<dbReference type="KEGG" id="cate:C2869_04470"/>
<evidence type="ECO:0000256" key="1">
    <source>
        <dbReference type="ARBA" id="ARBA00004167"/>
    </source>
</evidence>